<keyword evidence="6" id="KW-1185">Reference proteome</keyword>
<evidence type="ECO:0000256" key="3">
    <source>
        <dbReference type="ARBA" id="ARBA00023054"/>
    </source>
</evidence>
<organism evidence="5 6">
    <name type="scientific">Uncinula necator</name>
    <name type="common">Grape powdery mildew</name>
    <dbReference type="NCBI Taxonomy" id="52586"/>
    <lineage>
        <taxon>Eukaryota</taxon>
        <taxon>Fungi</taxon>
        <taxon>Dikarya</taxon>
        <taxon>Ascomycota</taxon>
        <taxon>Pezizomycotina</taxon>
        <taxon>Leotiomycetes</taxon>
        <taxon>Erysiphales</taxon>
        <taxon>Erysiphaceae</taxon>
        <taxon>Erysiphe</taxon>
    </lineage>
</organism>
<proteinExistence type="inferred from homology"/>
<dbReference type="GO" id="GO:0000149">
    <property type="term" value="F:SNARE binding"/>
    <property type="evidence" value="ECO:0007669"/>
    <property type="project" value="TreeGrafter"/>
</dbReference>
<dbReference type="GO" id="GO:0032991">
    <property type="term" value="C:protein-containing complex"/>
    <property type="evidence" value="ECO:0007669"/>
    <property type="project" value="UniProtKB-ARBA"/>
</dbReference>
<evidence type="ECO:0000256" key="4">
    <source>
        <dbReference type="SAM" id="Coils"/>
    </source>
</evidence>
<dbReference type="OMA" id="HYLSIRL"/>
<dbReference type="InterPro" id="IPR018791">
    <property type="entry name" value="UV_resistance/autophagy_Atg14"/>
</dbReference>
<gene>
    <name evidence="5" type="ORF">EV44_g5399</name>
</gene>
<evidence type="ECO:0000313" key="5">
    <source>
        <dbReference type="EMBL" id="KHJ32562.1"/>
    </source>
</evidence>
<dbReference type="Proteomes" id="UP000030854">
    <property type="component" value="Unassembled WGS sequence"/>
</dbReference>
<protein>
    <recommendedName>
        <fullName evidence="2">Autophagy-related protein 14</fullName>
    </recommendedName>
</protein>
<dbReference type="EMBL" id="JNVN01001988">
    <property type="protein sequence ID" value="KHJ32562.1"/>
    <property type="molecule type" value="Genomic_DNA"/>
</dbReference>
<comment type="similarity">
    <text evidence="1">Belongs to the ATG14 family.</text>
</comment>
<sequence length="508" mass="57453">MQCDICLRMGGQKLPLLCPTDARNFLYGPRIEHATVLIEKDALDQQVTSALSKREIKTQIMSAVTPLDLIAIKAETDQILDRTKLILAKAEELRDKVEQARLDLLRRKAVISRRKSDLVSASCGIDARRNRTAKDVERSIQTIKAKWHQKHVSIMSARSFLCSEAARLYGLKKVKSKNLKDEYKIGRSLVVDLDKLHTVSAAQVSTVLSHIAHLLILTVHYLGLQLPAEITLPHRDYPLPTIFPLQTSYKFSDVLFPGHTLPQTTHTTSQSVKKAQVCRPRPLYILKPLPTIAIEDSMEYTLFLEGVALLAYNVTWVCKSQGIAIGEEENFQDICKIGRNLFNLLIGTPQRLSLEARHVTRQNSSNRDVIGVYNSDLDDRASLDQKLGRYSHNTAYSFLGRSEGNYIISSWRLLSPVEITDRLQSHLMSEAANAEWEMLNADSWEGNQECDNYKGEVVIWQNKRVSKVKDLGIRDFLNKKKPIDASDVLHAEGEQKFGTSGWTKLKPR</sequence>
<keyword evidence="3 4" id="KW-0175">Coiled coil</keyword>
<dbReference type="OrthoDB" id="16772at2759"/>
<dbReference type="AlphaFoldDB" id="A0A0B1P1N9"/>
<evidence type="ECO:0000313" key="6">
    <source>
        <dbReference type="Proteomes" id="UP000030854"/>
    </source>
</evidence>
<dbReference type="GO" id="GO:0035493">
    <property type="term" value="P:SNARE complex assembly"/>
    <property type="evidence" value="ECO:0007669"/>
    <property type="project" value="TreeGrafter"/>
</dbReference>
<dbReference type="PANTHER" id="PTHR15157">
    <property type="entry name" value="UV RADIATION RESISTANCE-ASSOCIATED GENE PROTEIN"/>
    <property type="match status" value="1"/>
</dbReference>
<comment type="caution">
    <text evidence="5">The sequence shown here is derived from an EMBL/GenBank/DDBJ whole genome shotgun (WGS) entry which is preliminary data.</text>
</comment>
<accession>A0A0B1P1N9</accession>
<feature type="coiled-coil region" evidence="4">
    <location>
        <begin position="80"/>
        <end position="107"/>
    </location>
</feature>
<name>A0A0B1P1N9_UNCNE</name>
<dbReference type="Pfam" id="PF10186">
    <property type="entry name" value="ATG14"/>
    <property type="match status" value="1"/>
</dbReference>
<evidence type="ECO:0000256" key="1">
    <source>
        <dbReference type="ARBA" id="ARBA00009574"/>
    </source>
</evidence>
<evidence type="ECO:0000256" key="2">
    <source>
        <dbReference type="ARBA" id="ARBA00013807"/>
    </source>
</evidence>
<dbReference type="HOGENOM" id="CLU_021590_1_0_1"/>
<dbReference type="GO" id="GO:0005768">
    <property type="term" value="C:endosome"/>
    <property type="evidence" value="ECO:0007669"/>
    <property type="project" value="TreeGrafter"/>
</dbReference>
<reference evidence="5 6" key="1">
    <citation type="journal article" date="2014" name="BMC Genomics">
        <title>Adaptive genomic structural variation in the grape powdery mildew pathogen, Erysiphe necator.</title>
        <authorList>
            <person name="Jones L."/>
            <person name="Riaz S."/>
            <person name="Morales-Cruz A."/>
            <person name="Amrine K.C."/>
            <person name="McGuire B."/>
            <person name="Gubler W.D."/>
            <person name="Walker M.A."/>
            <person name="Cantu D."/>
        </authorList>
    </citation>
    <scope>NUCLEOTIDE SEQUENCE [LARGE SCALE GENOMIC DNA]</scope>
    <source>
        <strain evidence="6">c</strain>
    </source>
</reference>
<dbReference type="GO" id="GO:0000323">
    <property type="term" value="C:lytic vacuole"/>
    <property type="evidence" value="ECO:0007669"/>
    <property type="project" value="TreeGrafter"/>
</dbReference>
<dbReference type="PANTHER" id="PTHR15157:SF13">
    <property type="entry name" value="AUTOPHAGY-RELATED PROTEIN 14"/>
    <property type="match status" value="1"/>
</dbReference>